<dbReference type="EMBL" id="JBCGBO010000006">
    <property type="protein sequence ID" value="KAK9193073.1"/>
    <property type="molecule type" value="Genomic_DNA"/>
</dbReference>
<name>A0AAP0LZW7_9ROSI</name>
<reference evidence="1 2" key="1">
    <citation type="submission" date="2024-05" db="EMBL/GenBank/DDBJ databases">
        <title>Haplotype-resolved chromosome-level genome assembly of Huyou (Citrus changshanensis).</title>
        <authorList>
            <person name="Miao C."/>
            <person name="Chen W."/>
            <person name="Wu Y."/>
            <person name="Wang L."/>
            <person name="Zhao S."/>
            <person name="Grierson D."/>
            <person name="Xu C."/>
            <person name="Chen K."/>
        </authorList>
    </citation>
    <scope>NUCLEOTIDE SEQUENCE [LARGE SCALE GENOMIC DNA]</scope>
    <source>
        <strain evidence="1">01-14</strain>
        <tissue evidence="1">Leaf</tissue>
    </source>
</reference>
<comment type="caution">
    <text evidence="1">The sequence shown here is derived from an EMBL/GenBank/DDBJ whole genome shotgun (WGS) entry which is preliminary data.</text>
</comment>
<keyword evidence="2" id="KW-1185">Reference proteome</keyword>
<dbReference type="AlphaFoldDB" id="A0AAP0LZW7"/>
<proteinExistence type="predicted"/>
<gene>
    <name evidence="1" type="ORF">WN944_003769</name>
</gene>
<evidence type="ECO:0000313" key="2">
    <source>
        <dbReference type="Proteomes" id="UP001428341"/>
    </source>
</evidence>
<evidence type="ECO:0000313" key="1">
    <source>
        <dbReference type="EMBL" id="KAK9193073.1"/>
    </source>
</evidence>
<sequence>MVSFSLSPSLPPSAKLQLICTGSYPLALGALASSRRFQCHRLHVGDSGAVITPFAHLKLFMKSLILMQNMPIFSIKVLGLDNCMLKSFRVFIF</sequence>
<accession>A0AAP0LZW7</accession>
<organism evidence="1 2">
    <name type="scientific">Citrus x changshan-huyou</name>
    <dbReference type="NCBI Taxonomy" id="2935761"/>
    <lineage>
        <taxon>Eukaryota</taxon>
        <taxon>Viridiplantae</taxon>
        <taxon>Streptophyta</taxon>
        <taxon>Embryophyta</taxon>
        <taxon>Tracheophyta</taxon>
        <taxon>Spermatophyta</taxon>
        <taxon>Magnoliopsida</taxon>
        <taxon>eudicotyledons</taxon>
        <taxon>Gunneridae</taxon>
        <taxon>Pentapetalae</taxon>
        <taxon>rosids</taxon>
        <taxon>malvids</taxon>
        <taxon>Sapindales</taxon>
        <taxon>Rutaceae</taxon>
        <taxon>Aurantioideae</taxon>
        <taxon>Citrus</taxon>
    </lineage>
</organism>
<dbReference type="Proteomes" id="UP001428341">
    <property type="component" value="Unassembled WGS sequence"/>
</dbReference>
<protein>
    <submittedName>
        <fullName evidence="1">Uncharacterized protein</fullName>
    </submittedName>
</protein>